<protein>
    <recommendedName>
        <fullName evidence="5">DUF3558 domain-containing protein</fullName>
    </recommendedName>
</protein>
<dbReference type="AlphaFoldDB" id="A0A6M4PEK0"/>
<feature type="signal peptide" evidence="2">
    <location>
        <begin position="1"/>
        <end position="21"/>
    </location>
</feature>
<dbReference type="EMBL" id="CP053189">
    <property type="protein sequence ID" value="QJS09137.1"/>
    <property type="molecule type" value="Genomic_DNA"/>
</dbReference>
<proteinExistence type="predicted"/>
<accession>A0A6M4PEK0</accession>
<evidence type="ECO:0000256" key="2">
    <source>
        <dbReference type="SAM" id="SignalP"/>
    </source>
</evidence>
<evidence type="ECO:0000313" key="3">
    <source>
        <dbReference type="EMBL" id="QJS09137.1"/>
    </source>
</evidence>
<feature type="compositionally biased region" description="Low complexity" evidence="1">
    <location>
        <begin position="31"/>
        <end position="63"/>
    </location>
</feature>
<evidence type="ECO:0000313" key="4">
    <source>
        <dbReference type="Proteomes" id="UP000502641"/>
    </source>
</evidence>
<name>A0A6M4PEK0_9ACTN</name>
<dbReference type="RefSeq" id="WP_171151327.1">
    <property type="nucleotide sequence ID" value="NZ_CP053189.1"/>
</dbReference>
<evidence type="ECO:0000256" key="1">
    <source>
        <dbReference type="SAM" id="MobiDB-lite"/>
    </source>
</evidence>
<keyword evidence="2" id="KW-0732">Signal</keyword>
<evidence type="ECO:0008006" key="5">
    <source>
        <dbReference type="Google" id="ProtNLM"/>
    </source>
</evidence>
<feature type="region of interest" description="Disordered" evidence="1">
    <location>
        <begin position="31"/>
        <end position="64"/>
    </location>
</feature>
<organism evidence="3 4">
    <name type="scientific">Streptomyces argyrophylli</name>
    <dbReference type="NCBI Taxonomy" id="2726118"/>
    <lineage>
        <taxon>Bacteria</taxon>
        <taxon>Bacillati</taxon>
        <taxon>Actinomycetota</taxon>
        <taxon>Actinomycetes</taxon>
        <taxon>Kitasatosporales</taxon>
        <taxon>Streptomycetaceae</taxon>
        <taxon>Streptomyces</taxon>
    </lineage>
</organism>
<dbReference type="KEGG" id="sarg:HKX69_06065"/>
<keyword evidence="4" id="KW-1185">Reference proteome</keyword>
<reference evidence="3 4" key="1">
    <citation type="submission" date="2020-05" db="EMBL/GenBank/DDBJ databases">
        <authorList>
            <person name="Li K."/>
        </authorList>
    </citation>
    <scope>NUCLEOTIDE SEQUENCE [LARGE SCALE GENOMIC DNA]</scope>
    <source>
        <strain evidence="4">jing01</strain>
    </source>
</reference>
<dbReference type="Proteomes" id="UP000502641">
    <property type="component" value="Chromosome"/>
</dbReference>
<sequence length="222" mass="22414">MRSLPLPLALTARLTPVAVLACAGWALTSGPAAPPASAGHPTAQKTPAGSSTAAPSSTTAAKTYGTAPAPCSAVPAGTVKSLVPGAKTAGKEIPSTDTALRRTCSWNALQGYDYRWLDVSFEIGESDQQAKKEYEQRVAEKSGGGAVPGLGDSAYSVVNLTTEDGQQTREGVVLVRAANALVVVTYNGSDFENKKAPGTDEINKGAIKAAKSAVAALDGGGG</sequence>
<gene>
    <name evidence="3" type="ORF">HKX69_06065</name>
</gene>
<feature type="chain" id="PRO_5038709483" description="DUF3558 domain-containing protein" evidence="2">
    <location>
        <begin position="22"/>
        <end position="222"/>
    </location>
</feature>